<evidence type="ECO:0000313" key="2">
    <source>
        <dbReference type="EMBL" id="WXB17206.1"/>
    </source>
</evidence>
<gene>
    <name evidence="2" type="ORF">LZC94_07980</name>
</gene>
<dbReference type="Proteomes" id="UP001370348">
    <property type="component" value="Chromosome"/>
</dbReference>
<accession>A0ABZ2M553</accession>
<reference evidence="2 3" key="1">
    <citation type="submission" date="2021-12" db="EMBL/GenBank/DDBJ databases">
        <title>Discovery of the Pendulisporaceae a myxobacterial family with distinct sporulation behavior and unique specialized metabolism.</title>
        <authorList>
            <person name="Garcia R."/>
            <person name="Popoff A."/>
            <person name="Bader C.D."/>
            <person name="Loehr J."/>
            <person name="Walesch S."/>
            <person name="Walt C."/>
            <person name="Boldt J."/>
            <person name="Bunk B."/>
            <person name="Haeckl F.J.F.P.J."/>
            <person name="Gunesch A.P."/>
            <person name="Birkelbach J."/>
            <person name="Nuebel U."/>
            <person name="Pietschmann T."/>
            <person name="Bach T."/>
            <person name="Mueller R."/>
        </authorList>
    </citation>
    <scope>NUCLEOTIDE SEQUENCE [LARGE SCALE GENOMIC DNA]</scope>
    <source>
        <strain evidence="2 3">MSr11954</strain>
    </source>
</reference>
<dbReference type="RefSeq" id="WP_394826837.1">
    <property type="nucleotide sequence ID" value="NZ_CP089984.1"/>
</dbReference>
<dbReference type="EMBL" id="CP089984">
    <property type="protein sequence ID" value="WXB17206.1"/>
    <property type="molecule type" value="Genomic_DNA"/>
</dbReference>
<evidence type="ECO:0000313" key="3">
    <source>
        <dbReference type="Proteomes" id="UP001370348"/>
    </source>
</evidence>
<sequence length="440" mass="46361">MGAKFASGSWRGRLRVTAVLLLVAGAWSGCSDGGEDPSETQSELAMLDASPMDVFAPDARTADVSIPDAPIVDAHTADARIVDASVPDLPDGDTSDASTCEDESSSCGLELGTCTLEECPCEASESDVETDLAPGAADAASADAASTDAASTDAGPPHTCLPKRKPLDGPFKCPAKDMPYNHGPKGWCPSCQGDQSKNPLHFDCDDYAMVCANWGIRNGYNVCQMTFEGTTIDPKQKQCENGRCRKFFGGEGGWAHVINIAEFTGANCKNVEGDASAGCFCMVEPQNNSQECCWPTTGTTIDADPPKACWDKLCAGWKSKDCKKRKIWCTDEHSPNPGELPFYVHEDACKLLSDKCKYSWKKVQGCKACQGGGGGSGGVDAGGSCVGLNSPCTSNDQCSSGTCLDGRCNTKCTANSDCQPPASGKCDKVYYPGPYKMCSF</sequence>
<keyword evidence="3" id="KW-1185">Reference proteome</keyword>
<feature type="compositionally biased region" description="Low complexity" evidence="1">
    <location>
        <begin position="136"/>
        <end position="154"/>
    </location>
</feature>
<evidence type="ECO:0000256" key="1">
    <source>
        <dbReference type="SAM" id="MobiDB-lite"/>
    </source>
</evidence>
<name>A0ABZ2M553_9BACT</name>
<protein>
    <submittedName>
        <fullName evidence="2">Uncharacterized protein</fullName>
    </submittedName>
</protein>
<organism evidence="2 3">
    <name type="scientific">Pendulispora albinea</name>
    <dbReference type="NCBI Taxonomy" id="2741071"/>
    <lineage>
        <taxon>Bacteria</taxon>
        <taxon>Pseudomonadati</taxon>
        <taxon>Myxococcota</taxon>
        <taxon>Myxococcia</taxon>
        <taxon>Myxococcales</taxon>
        <taxon>Sorangiineae</taxon>
        <taxon>Pendulisporaceae</taxon>
        <taxon>Pendulispora</taxon>
    </lineage>
</organism>
<feature type="region of interest" description="Disordered" evidence="1">
    <location>
        <begin position="130"/>
        <end position="163"/>
    </location>
</feature>
<dbReference type="PROSITE" id="PS51257">
    <property type="entry name" value="PROKAR_LIPOPROTEIN"/>
    <property type="match status" value="1"/>
</dbReference>
<proteinExistence type="predicted"/>